<protein>
    <submittedName>
        <fullName evidence="1">Uncharacterized protein</fullName>
    </submittedName>
</protein>
<accession>A0A1Z5KJU3</accession>
<proteinExistence type="predicted"/>
<gene>
    <name evidence="1" type="ORF">FisN_16Lh149</name>
</gene>
<comment type="caution">
    <text evidence="1">The sequence shown here is derived from an EMBL/GenBank/DDBJ whole genome shotgun (WGS) entry which is preliminary data.</text>
</comment>
<dbReference type="InParanoid" id="A0A1Z5KJU3"/>
<evidence type="ECO:0000313" key="1">
    <source>
        <dbReference type="EMBL" id="GAX26311.1"/>
    </source>
</evidence>
<dbReference type="Proteomes" id="UP000198406">
    <property type="component" value="Unassembled WGS sequence"/>
</dbReference>
<dbReference type="AlphaFoldDB" id="A0A1Z5KJU3"/>
<name>A0A1Z5KJU3_FISSO</name>
<evidence type="ECO:0000313" key="2">
    <source>
        <dbReference type="Proteomes" id="UP000198406"/>
    </source>
</evidence>
<sequence>MRWPSSGGRKLAPFRRLMTLVTLLLVGANIFMAFRGRQMDETYRRIEGHGFLGQNYFRNSTGANSVIQLPPFTPQESFGACALVLNQNHRMTEWIAYHYFALPLRSLIIAYDPKSTQRATDLLHRWKDVIDIIEWEEDDYLPTNWSEDIRMNYRPASPLDKPIERLIHEHRQVYFMQQCTLTLADKNVSRVIHHDVDEYLRINTDVVKGYDTTRPGHITDFLNQKTFTKIPTGWSWNSGCWVLLRLFFTPLFQDSPGHRQSLYKQIDFPWFQPIHFDTLRYRWRKTLAQKTAKGILQLDHVPSSVLSRRENIFEKWMKVHNPLGKHLCEGPWPVVASPLILNHYLGSYEAYLYASQWDFRFQNLTDWERRTTRGKGKSRVDDGITNWIQAFIAWQSEPVARHLLSDAGLKDEIMELSPK</sequence>
<dbReference type="EMBL" id="BDSP01000240">
    <property type="protein sequence ID" value="GAX26311.1"/>
    <property type="molecule type" value="Genomic_DNA"/>
</dbReference>
<reference evidence="1 2" key="1">
    <citation type="journal article" date="2015" name="Plant Cell">
        <title>Oil accumulation by the oleaginous diatom Fistulifera solaris as revealed by the genome and transcriptome.</title>
        <authorList>
            <person name="Tanaka T."/>
            <person name="Maeda Y."/>
            <person name="Veluchamy A."/>
            <person name="Tanaka M."/>
            <person name="Abida H."/>
            <person name="Marechal E."/>
            <person name="Bowler C."/>
            <person name="Muto M."/>
            <person name="Sunaga Y."/>
            <person name="Tanaka M."/>
            <person name="Yoshino T."/>
            <person name="Taniguchi T."/>
            <person name="Fukuda Y."/>
            <person name="Nemoto M."/>
            <person name="Matsumoto M."/>
            <person name="Wong P.S."/>
            <person name="Aburatani S."/>
            <person name="Fujibuchi W."/>
        </authorList>
    </citation>
    <scope>NUCLEOTIDE SEQUENCE [LARGE SCALE GENOMIC DNA]</scope>
    <source>
        <strain evidence="1 2">JPCC DA0580</strain>
    </source>
</reference>
<dbReference type="OrthoDB" id="40253at2759"/>
<organism evidence="1 2">
    <name type="scientific">Fistulifera solaris</name>
    <name type="common">Oleaginous diatom</name>
    <dbReference type="NCBI Taxonomy" id="1519565"/>
    <lineage>
        <taxon>Eukaryota</taxon>
        <taxon>Sar</taxon>
        <taxon>Stramenopiles</taxon>
        <taxon>Ochrophyta</taxon>
        <taxon>Bacillariophyta</taxon>
        <taxon>Bacillariophyceae</taxon>
        <taxon>Bacillariophycidae</taxon>
        <taxon>Naviculales</taxon>
        <taxon>Naviculaceae</taxon>
        <taxon>Fistulifera</taxon>
    </lineage>
</organism>
<keyword evidence="2" id="KW-1185">Reference proteome</keyword>